<keyword evidence="7 12" id="KW-0472">Membrane</keyword>
<dbReference type="FunFam" id="3.30.70.2570:FF:000001">
    <property type="entry name" value="Translation factor GUF1, mitochondrial"/>
    <property type="match status" value="1"/>
</dbReference>
<accession>A0A2H0VJS1</accession>
<dbReference type="Gene3D" id="3.30.70.870">
    <property type="entry name" value="Elongation Factor G (Translational Gtpase), domain 3"/>
    <property type="match status" value="1"/>
</dbReference>
<evidence type="ECO:0000313" key="15">
    <source>
        <dbReference type="EMBL" id="PIR99331.1"/>
    </source>
</evidence>
<dbReference type="Pfam" id="PF06421">
    <property type="entry name" value="LepA_C"/>
    <property type="match status" value="1"/>
</dbReference>
<dbReference type="Gene3D" id="3.30.70.240">
    <property type="match status" value="1"/>
</dbReference>
<dbReference type="PANTHER" id="PTHR43512:SF4">
    <property type="entry name" value="TRANSLATION FACTOR GUF1 HOMOLOG, CHLOROPLASTIC"/>
    <property type="match status" value="1"/>
</dbReference>
<dbReference type="InterPro" id="IPR027417">
    <property type="entry name" value="P-loop_NTPase"/>
</dbReference>
<evidence type="ECO:0000256" key="9">
    <source>
        <dbReference type="ARBA" id="ARBA00057626"/>
    </source>
</evidence>
<keyword evidence="6 12" id="KW-0342">GTP-binding</keyword>
<dbReference type="PANTHER" id="PTHR43512">
    <property type="entry name" value="TRANSLATION FACTOR GUF1-RELATED"/>
    <property type="match status" value="1"/>
</dbReference>
<dbReference type="InterPro" id="IPR013842">
    <property type="entry name" value="LepA_CTD"/>
</dbReference>
<dbReference type="InterPro" id="IPR006297">
    <property type="entry name" value="EF-4"/>
</dbReference>
<dbReference type="SUPFAM" id="SSF50447">
    <property type="entry name" value="Translation proteins"/>
    <property type="match status" value="1"/>
</dbReference>
<evidence type="ECO:0000256" key="4">
    <source>
        <dbReference type="ARBA" id="ARBA00022801"/>
    </source>
</evidence>
<comment type="catalytic activity">
    <reaction evidence="8 12">
        <text>GTP + H2O = GDP + phosphate + H(+)</text>
        <dbReference type="Rhea" id="RHEA:19669"/>
        <dbReference type="ChEBI" id="CHEBI:15377"/>
        <dbReference type="ChEBI" id="CHEBI:15378"/>
        <dbReference type="ChEBI" id="CHEBI:37565"/>
        <dbReference type="ChEBI" id="CHEBI:43474"/>
        <dbReference type="ChEBI" id="CHEBI:58189"/>
        <dbReference type="EC" id="3.6.5.n1"/>
    </reaction>
</comment>
<evidence type="ECO:0000256" key="2">
    <source>
        <dbReference type="ARBA" id="ARBA00022475"/>
    </source>
</evidence>
<dbReference type="InterPro" id="IPR000795">
    <property type="entry name" value="T_Tr_GTP-bd_dom"/>
</dbReference>
<comment type="caution">
    <text evidence="12">Lacks conserved residue(s) required for the propagation of feature annotation.</text>
</comment>
<dbReference type="GO" id="GO:0045727">
    <property type="term" value="P:positive regulation of translation"/>
    <property type="evidence" value="ECO:0007669"/>
    <property type="project" value="UniProtKB-UniRule"/>
</dbReference>
<dbReference type="GO" id="GO:0005886">
    <property type="term" value="C:plasma membrane"/>
    <property type="evidence" value="ECO:0007669"/>
    <property type="project" value="UniProtKB-SubCell"/>
</dbReference>
<dbReference type="HAMAP" id="MF_00071">
    <property type="entry name" value="LepA"/>
    <property type="match status" value="1"/>
</dbReference>
<dbReference type="AlphaFoldDB" id="A0A2H0VJS1"/>
<dbReference type="InterPro" id="IPR000640">
    <property type="entry name" value="EFG_V-like"/>
</dbReference>
<dbReference type="Pfam" id="PF03144">
    <property type="entry name" value="GTP_EFTU_D2"/>
    <property type="match status" value="1"/>
</dbReference>
<keyword evidence="5 12" id="KW-0648">Protein biosynthesis</keyword>
<dbReference type="PROSITE" id="PS00301">
    <property type="entry name" value="G_TR_1"/>
    <property type="match status" value="1"/>
</dbReference>
<organism evidence="15 16">
    <name type="scientific">Candidatus Collierbacteria bacterium CG10_big_fil_rev_8_21_14_0_10_43_36</name>
    <dbReference type="NCBI Taxonomy" id="1974534"/>
    <lineage>
        <taxon>Bacteria</taxon>
        <taxon>Candidatus Collieribacteriota</taxon>
    </lineage>
</organism>
<evidence type="ECO:0000256" key="1">
    <source>
        <dbReference type="ARBA" id="ARBA00005454"/>
    </source>
</evidence>
<sequence length="622" mass="67743">MSNLIRNFSIIAHIDAGKSTLADRFLEITGTVQADKITPQLLDSNPIERERGITIKLAPVSMNYKGRTLNLIDTPGHVDFNYEVERALQACEGAILLIDATKGVQAQTIANLRLAKNLGLTIIPVVNKIDAPLADISASIRQAKQLLGLNNDPLLISAKTGEGVTELLNKIISDLPGPTSSLRDSYSNQSNPSPTSPSVIARPAPAGRGNLTPSDVPLHALVFNSTFDTHLGVIAFVKIISGDLKFGDKLSFLSSGQSLTASEIGIFSPGRTKKEVLTIGNVGYIITGLKDIRHVLVGDTLCLTSQIKLVSPIPGFRKIHPNVFLDFYPADGSQYRDLVDALEKLKLNDSSLTTQGINSPILGQGVKVGFLGMLHSEVVGERLEREFGLPVISVSPSVEYKVKLRSGEEKIFSSPSDFPDPAIISQGFEPMAAVNIVVTSPYVGAVMELCQDLRGNLVNVSYLDELVEIDYFLPLIEVITALHDSLKSVSQGFGSMNYELAGWQEAELVKLDVLLNHELFAPMSVITVKEIAYYKGKRISEKLKEAIPRQQFEIPIQVAIGGQIVARETIKAYRKDVDAKLHGGDFTRNLKLLNKQKKGKARMKQFGRVSVPQEAFLAITKS</sequence>
<evidence type="ECO:0000256" key="10">
    <source>
        <dbReference type="ARBA" id="ARBA00061052"/>
    </source>
</evidence>
<evidence type="ECO:0000256" key="5">
    <source>
        <dbReference type="ARBA" id="ARBA00022917"/>
    </source>
</evidence>
<comment type="caution">
    <text evidence="15">The sequence shown here is derived from an EMBL/GenBank/DDBJ whole genome shotgun (WGS) entry which is preliminary data.</text>
</comment>
<dbReference type="SUPFAM" id="SSF52540">
    <property type="entry name" value="P-loop containing nucleoside triphosphate hydrolases"/>
    <property type="match status" value="1"/>
</dbReference>
<keyword evidence="4 12" id="KW-0378">Hydrolase</keyword>
<dbReference type="InterPro" id="IPR035654">
    <property type="entry name" value="LepA_IV"/>
</dbReference>
<dbReference type="InterPro" id="IPR004161">
    <property type="entry name" value="EFTu-like_2"/>
</dbReference>
<feature type="binding site" evidence="12">
    <location>
        <begin position="127"/>
        <end position="130"/>
    </location>
    <ligand>
        <name>GTP</name>
        <dbReference type="ChEBI" id="CHEBI:37565"/>
    </ligand>
</feature>
<comment type="similarity">
    <text evidence="1 12">Belongs to the TRAFAC class translation factor GTPase superfamily. Classic translation factor GTPase family. LepA subfamily.</text>
</comment>
<dbReference type="Pfam" id="PF00009">
    <property type="entry name" value="GTP_EFTU"/>
    <property type="match status" value="1"/>
</dbReference>
<evidence type="ECO:0000313" key="16">
    <source>
        <dbReference type="Proteomes" id="UP000230730"/>
    </source>
</evidence>
<comment type="similarity">
    <text evidence="10">Belongs to the GTP-binding elongation factor family. LepA subfamily.</text>
</comment>
<dbReference type="Gene3D" id="2.40.30.10">
    <property type="entry name" value="Translation factors"/>
    <property type="match status" value="1"/>
</dbReference>
<proteinExistence type="inferred from homology"/>
<keyword evidence="15" id="KW-0251">Elongation factor</keyword>
<evidence type="ECO:0000256" key="11">
    <source>
        <dbReference type="ARBA" id="ARBA00066744"/>
    </source>
</evidence>
<dbReference type="GO" id="GO:0003924">
    <property type="term" value="F:GTPase activity"/>
    <property type="evidence" value="ECO:0007669"/>
    <property type="project" value="UniProtKB-UniRule"/>
</dbReference>
<comment type="function">
    <text evidence="9 12">Required for accurate and efficient protein synthesis under certain stress conditions. May act as a fidelity factor of the translation reaction, by catalyzing a one-codon backward translocation of tRNAs on improperly translocated ribosomes. Back-translocation proceeds from a post-translocation (POST) complex to a pre-translocation (PRE) complex, thus giving elongation factor G a second chance to translocate the tRNAs correctly. Binds to ribosomes in a GTP-dependent manner.</text>
</comment>
<evidence type="ECO:0000256" key="3">
    <source>
        <dbReference type="ARBA" id="ARBA00022741"/>
    </source>
</evidence>
<evidence type="ECO:0000256" key="6">
    <source>
        <dbReference type="ARBA" id="ARBA00023134"/>
    </source>
</evidence>
<dbReference type="InterPro" id="IPR031157">
    <property type="entry name" value="G_TR_CS"/>
</dbReference>
<dbReference type="Pfam" id="PF00679">
    <property type="entry name" value="EFG_C"/>
    <property type="match status" value="1"/>
</dbReference>
<evidence type="ECO:0000256" key="12">
    <source>
        <dbReference type="HAMAP-Rule" id="MF_00071"/>
    </source>
</evidence>
<protein>
    <recommendedName>
        <fullName evidence="11 12">Elongation factor 4</fullName>
        <shortName evidence="12">EF-4</shortName>
        <ecNumber evidence="11 12">3.6.5.n1</ecNumber>
    </recommendedName>
    <alternativeName>
        <fullName evidence="12">Ribosomal back-translocase LepA</fullName>
    </alternativeName>
</protein>
<feature type="domain" description="Tr-type G" evidence="14">
    <location>
        <begin position="3"/>
        <end position="179"/>
    </location>
</feature>
<dbReference type="GO" id="GO:0003746">
    <property type="term" value="F:translation elongation factor activity"/>
    <property type="evidence" value="ECO:0007669"/>
    <property type="project" value="UniProtKB-UniRule"/>
</dbReference>
<comment type="subcellular location">
    <subcellularLocation>
        <location evidence="12">Cell membrane</location>
        <topology evidence="12">Peripheral membrane protein</topology>
        <orientation evidence="12">Cytoplasmic side</orientation>
    </subcellularLocation>
</comment>
<dbReference type="SUPFAM" id="SSF54980">
    <property type="entry name" value="EF-G C-terminal domain-like"/>
    <property type="match status" value="2"/>
</dbReference>
<dbReference type="InterPro" id="IPR009000">
    <property type="entry name" value="Transl_B-barrel_sf"/>
</dbReference>
<dbReference type="PROSITE" id="PS51722">
    <property type="entry name" value="G_TR_2"/>
    <property type="match status" value="1"/>
</dbReference>
<dbReference type="SMART" id="SM00838">
    <property type="entry name" value="EFG_C"/>
    <property type="match status" value="1"/>
</dbReference>
<feature type="compositionally biased region" description="Low complexity" evidence="13">
    <location>
        <begin position="185"/>
        <end position="198"/>
    </location>
</feature>
<dbReference type="NCBIfam" id="TIGR00231">
    <property type="entry name" value="small_GTP"/>
    <property type="match status" value="1"/>
</dbReference>
<keyword evidence="2 12" id="KW-1003">Cell membrane</keyword>
<dbReference type="EMBL" id="PFAE01000070">
    <property type="protein sequence ID" value="PIR99331.1"/>
    <property type="molecule type" value="Genomic_DNA"/>
</dbReference>
<name>A0A2H0VJS1_9BACT</name>
<reference evidence="16" key="1">
    <citation type="submission" date="2017-09" db="EMBL/GenBank/DDBJ databases">
        <title>Depth-based differentiation of microbial function through sediment-hosted aquifers and enrichment of novel symbionts in the deep terrestrial subsurface.</title>
        <authorList>
            <person name="Probst A.J."/>
            <person name="Ladd B."/>
            <person name="Jarett J.K."/>
            <person name="Geller-Mcgrath D.E."/>
            <person name="Sieber C.M.K."/>
            <person name="Emerson J.B."/>
            <person name="Anantharaman K."/>
            <person name="Thomas B.C."/>
            <person name="Malmstrom R."/>
            <person name="Stieglmeier M."/>
            <person name="Klingl A."/>
            <person name="Woyke T."/>
            <person name="Ryan C.M."/>
            <person name="Banfield J.F."/>
        </authorList>
    </citation>
    <scope>NUCLEOTIDE SEQUENCE [LARGE SCALE GENOMIC DNA]</scope>
</reference>
<dbReference type="Proteomes" id="UP000230730">
    <property type="component" value="Unassembled WGS sequence"/>
</dbReference>
<dbReference type="InterPro" id="IPR005225">
    <property type="entry name" value="Small_GTP-bd"/>
</dbReference>
<evidence type="ECO:0000259" key="14">
    <source>
        <dbReference type="PROSITE" id="PS51722"/>
    </source>
</evidence>
<evidence type="ECO:0000256" key="7">
    <source>
        <dbReference type="ARBA" id="ARBA00023136"/>
    </source>
</evidence>
<keyword evidence="3 12" id="KW-0547">Nucleotide-binding</keyword>
<feature type="region of interest" description="Disordered" evidence="13">
    <location>
        <begin position="179"/>
        <end position="206"/>
    </location>
</feature>
<dbReference type="Gene3D" id="3.30.70.2570">
    <property type="entry name" value="Elongation factor 4, C-terminal domain"/>
    <property type="match status" value="1"/>
</dbReference>
<dbReference type="CDD" id="cd03709">
    <property type="entry name" value="lepA_C"/>
    <property type="match status" value="1"/>
</dbReference>
<dbReference type="PRINTS" id="PR00315">
    <property type="entry name" value="ELONGATNFCT"/>
</dbReference>
<dbReference type="InterPro" id="IPR035647">
    <property type="entry name" value="EFG_III/V"/>
</dbReference>
<evidence type="ECO:0000256" key="13">
    <source>
        <dbReference type="SAM" id="MobiDB-lite"/>
    </source>
</evidence>
<dbReference type="GO" id="GO:0043022">
    <property type="term" value="F:ribosome binding"/>
    <property type="evidence" value="ECO:0007669"/>
    <property type="project" value="UniProtKB-UniRule"/>
</dbReference>
<dbReference type="Gene3D" id="3.40.50.300">
    <property type="entry name" value="P-loop containing nucleotide triphosphate hydrolases"/>
    <property type="match status" value="1"/>
</dbReference>
<dbReference type="GO" id="GO:0005525">
    <property type="term" value="F:GTP binding"/>
    <property type="evidence" value="ECO:0007669"/>
    <property type="project" value="UniProtKB-UniRule"/>
</dbReference>
<evidence type="ECO:0000256" key="8">
    <source>
        <dbReference type="ARBA" id="ARBA00050293"/>
    </source>
</evidence>
<dbReference type="InterPro" id="IPR038363">
    <property type="entry name" value="LepA_C_sf"/>
</dbReference>
<gene>
    <name evidence="12" type="primary">lepA</name>
    <name evidence="15" type="ORF">COT86_04565</name>
</gene>
<dbReference type="EC" id="3.6.5.n1" evidence="11 12"/>
<dbReference type="FunFam" id="2.40.30.10:FF:000015">
    <property type="entry name" value="Translation factor GUF1, mitochondrial"/>
    <property type="match status" value="1"/>
</dbReference>